<sequence>MSTTGATRRVLFSEPSAGNQKKKVQVLNRIRANWDCGVHECIPAIIRPRKTIGNRQKPKLGDVAVLEDDPRNWGGPLLDQLVILSRYTTGNLILAQGLLEAAVRDRQSGKFGRQNRRLAGLMRGDVEHAIQSLKASISERNDRPAGGTDARQPLTGVNLPDANSDTDSVLGTEIAQPAITKSVVDEAVNPPPQAITAPTDEESALELEISILEHKSHASKLKADAERHEAAAKKRDAEAAELQSSIDELRLKRRSIMKRPDFNGCCSSGRGFGLLELGLANLVIRGMLQNGQLRFEFLTLGRSGCESLGKPLVLLLLMGVSSRAA</sequence>
<dbReference type="EMBL" id="JAPDRP010000005">
    <property type="protein sequence ID" value="KAJ9647348.1"/>
    <property type="molecule type" value="Genomic_DNA"/>
</dbReference>
<keyword evidence="2" id="KW-1185">Reference proteome</keyword>
<comment type="caution">
    <text evidence="1">The sequence shown here is derived from an EMBL/GenBank/DDBJ whole genome shotgun (WGS) entry which is preliminary data.</text>
</comment>
<protein>
    <submittedName>
        <fullName evidence="1">Uncharacterized protein</fullName>
    </submittedName>
</protein>
<evidence type="ECO:0000313" key="1">
    <source>
        <dbReference type="EMBL" id="KAJ9647348.1"/>
    </source>
</evidence>
<evidence type="ECO:0000313" key="2">
    <source>
        <dbReference type="Proteomes" id="UP001172680"/>
    </source>
</evidence>
<reference evidence="1" key="1">
    <citation type="submission" date="2022-10" db="EMBL/GenBank/DDBJ databases">
        <title>Culturing micro-colonial fungi from biological soil crusts in the Mojave desert and describing Neophaeococcomyces mojavensis, and introducing the new genera and species Taxawa tesnikishii.</title>
        <authorList>
            <person name="Kurbessoian T."/>
            <person name="Stajich J.E."/>
        </authorList>
    </citation>
    <scope>NUCLEOTIDE SEQUENCE</scope>
    <source>
        <strain evidence="1">JES_115</strain>
    </source>
</reference>
<accession>A0ACC2ZII5</accession>
<gene>
    <name evidence="1" type="ORF">H2199_002337</name>
</gene>
<organism evidence="1 2">
    <name type="scientific">Coniosporium tulheliwenetii</name>
    <dbReference type="NCBI Taxonomy" id="3383036"/>
    <lineage>
        <taxon>Eukaryota</taxon>
        <taxon>Fungi</taxon>
        <taxon>Dikarya</taxon>
        <taxon>Ascomycota</taxon>
        <taxon>Pezizomycotina</taxon>
        <taxon>Dothideomycetes</taxon>
        <taxon>Dothideomycetes incertae sedis</taxon>
        <taxon>Coniosporium</taxon>
    </lineage>
</organism>
<dbReference type="Proteomes" id="UP001172680">
    <property type="component" value="Unassembled WGS sequence"/>
</dbReference>
<proteinExistence type="predicted"/>
<name>A0ACC2ZII5_9PEZI</name>